<evidence type="ECO:0000313" key="2">
    <source>
        <dbReference type="EMBL" id="PWZ32757.1"/>
    </source>
</evidence>
<comment type="caution">
    <text evidence="2">The sequence shown here is derived from an EMBL/GenBank/DDBJ whole genome shotgun (WGS) entry which is preliminary data.</text>
</comment>
<dbReference type="EMBL" id="NCVQ01000004">
    <property type="protein sequence ID" value="PWZ32757.1"/>
    <property type="molecule type" value="Genomic_DNA"/>
</dbReference>
<dbReference type="Proteomes" id="UP000251960">
    <property type="component" value="Chromosome 3"/>
</dbReference>
<dbReference type="AlphaFoldDB" id="A0A3L6FM29"/>
<protein>
    <submittedName>
        <fullName evidence="2">Uncharacterized protein</fullName>
    </submittedName>
</protein>
<accession>A0A3L6D6K6</accession>
<evidence type="ECO:0000313" key="3">
    <source>
        <dbReference type="Proteomes" id="UP000251960"/>
    </source>
</evidence>
<gene>
    <name evidence="2" type="ORF">Zm00014a_013116</name>
    <name evidence="1" type="ORF">Zm00014a_029385</name>
</gene>
<sequence length="70" mass="7910">MTATTRRLLELPDSLGLPFLYGALRMCSDEDLRSFATSCCSRSTVVSCDTTDIQYYNSASNVRRHRLQKS</sequence>
<organism evidence="2">
    <name type="scientific">Zea mays</name>
    <name type="common">Maize</name>
    <dbReference type="NCBI Taxonomy" id="4577"/>
    <lineage>
        <taxon>Eukaryota</taxon>
        <taxon>Viridiplantae</taxon>
        <taxon>Streptophyta</taxon>
        <taxon>Embryophyta</taxon>
        <taxon>Tracheophyta</taxon>
        <taxon>Spermatophyta</taxon>
        <taxon>Magnoliopsida</taxon>
        <taxon>Liliopsida</taxon>
        <taxon>Poales</taxon>
        <taxon>Poaceae</taxon>
        <taxon>PACMAD clade</taxon>
        <taxon>Panicoideae</taxon>
        <taxon>Andropogonodae</taxon>
        <taxon>Andropogoneae</taxon>
        <taxon>Tripsacinae</taxon>
        <taxon>Zea</taxon>
    </lineage>
</organism>
<evidence type="ECO:0000313" key="1">
    <source>
        <dbReference type="EMBL" id="PWZ04159.1"/>
    </source>
</evidence>
<dbReference type="EMBL" id="NCVQ01000811">
    <property type="protein sequence ID" value="PWZ04159.1"/>
    <property type="molecule type" value="Genomic_DNA"/>
</dbReference>
<name>A0A3L6FM29_MAIZE</name>
<reference evidence="2 3" key="1">
    <citation type="journal article" date="2018" name="Nat. Genet.">
        <title>Extensive intraspecific gene order and gene structural variations between Mo17 and other maize genomes.</title>
        <authorList>
            <person name="Sun S."/>
            <person name="Zhou Y."/>
            <person name="Chen J."/>
            <person name="Shi J."/>
            <person name="Zhao H."/>
            <person name="Zhao H."/>
            <person name="Song W."/>
            <person name="Zhang M."/>
            <person name="Cui Y."/>
            <person name="Dong X."/>
            <person name="Liu H."/>
            <person name="Ma X."/>
            <person name="Jiao Y."/>
            <person name="Wang B."/>
            <person name="Wei X."/>
            <person name="Stein J.C."/>
            <person name="Glaubitz J.C."/>
            <person name="Lu F."/>
            <person name="Yu G."/>
            <person name="Liang C."/>
            <person name="Fengler K."/>
            <person name="Li B."/>
            <person name="Rafalski A."/>
            <person name="Schnable P.S."/>
            <person name="Ware D.H."/>
            <person name="Buckler E.S."/>
            <person name="Lai J."/>
        </authorList>
    </citation>
    <scope>NUCLEOTIDE SEQUENCE [LARGE SCALE GENOMIC DNA]</scope>
    <source>
        <strain evidence="3">cv. Missouri 17</strain>
        <tissue evidence="2">Seedling</tissue>
    </source>
</reference>
<proteinExistence type="predicted"/>
<accession>A0A3L6FM29</accession>